<dbReference type="EMBL" id="BJYV01000009">
    <property type="protein sequence ID" value="GEO21664.1"/>
    <property type="molecule type" value="Genomic_DNA"/>
</dbReference>
<protein>
    <recommendedName>
        <fullName evidence="4">DUF3995 domain-containing protein</fullName>
    </recommendedName>
</protein>
<feature type="transmembrane region" description="Helical" evidence="1">
    <location>
        <begin position="49"/>
        <end position="68"/>
    </location>
</feature>
<keyword evidence="1" id="KW-0812">Transmembrane</keyword>
<keyword evidence="1" id="KW-1133">Transmembrane helix</keyword>
<feature type="transmembrane region" description="Helical" evidence="1">
    <location>
        <begin position="7"/>
        <end position="29"/>
    </location>
</feature>
<accession>A0A512CBS8</accession>
<proteinExistence type="predicted"/>
<dbReference type="InterPro" id="IPR025058">
    <property type="entry name" value="DUF3995"/>
</dbReference>
<evidence type="ECO:0000313" key="3">
    <source>
        <dbReference type="Proteomes" id="UP000321301"/>
    </source>
</evidence>
<name>A0A512CBS8_9BACT</name>
<dbReference type="AlphaFoldDB" id="A0A512CBS8"/>
<evidence type="ECO:0000313" key="2">
    <source>
        <dbReference type="EMBL" id="GEO21664.1"/>
    </source>
</evidence>
<gene>
    <name evidence="2" type="ORF">CQA01_21980</name>
</gene>
<dbReference type="Proteomes" id="UP000321301">
    <property type="component" value="Unassembled WGS sequence"/>
</dbReference>
<evidence type="ECO:0000256" key="1">
    <source>
        <dbReference type="SAM" id="Phobius"/>
    </source>
</evidence>
<organism evidence="2 3">
    <name type="scientific">Cyclobacterium qasimii</name>
    <dbReference type="NCBI Taxonomy" id="1350429"/>
    <lineage>
        <taxon>Bacteria</taxon>
        <taxon>Pseudomonadati</taxon>
        <taxon>Bacteroidota</taxon>
        <taxon>Cytophagia</taxon>
        <taxon>Cytophagales</taxon>
        <taxon>Cyclobacteriaceae</taxon>
        <taxon>Cyclobacterium</taxon>
    </lineage>
</organism>
<sequence>MYSIGSIVLFAILTVLGIIHFSWAFGGTWGFEKTLPTTESGEKVLNPKTIDSAIVGLGLSFFGFFYLLKSGFVQLQFLIGY</sequence>
<evidence type="ECO:0008006" key="4">
    <source>
        <dbReference type="Google" id="ProtNLM"/>
    </source>
</evidence>
<comment type="caution">
    <text evidence="2">The sequence shown here is derived from an EMBL/GenBank/DDBJ whole genome shotgun (WGS) entry which is preliminary data.</text>
</comment>
<reference evidence="2 3" key="1">
    <citation type="submission" date="2019-07" db="EMBL/GenBank/DDBJ databases">
        <title>Whole genome shotgun sequence of Cyclobacterium qasimii NBRC 106168.</title>
        <authorList>
            <person name="Hosoyama A."/>
            <person name="Uohara A."/>
            <person name="Ohji S."/>
            <person name="Ichikawa N."/>
        </authorList>
    </citation>
    <scope>NUCLEOTIDE SEQUENCE [LARGE SCALE GENOMIC DNA]</scope>
    <source>
        <strain evidence="2 3">NBRC 106168</strain>
    </source>
</reference>
<keyword evidence="3" id="KW-1185">Reference proteome</keyword>
<dbReference type="Pfam" id="PF13160">
    <property type="entry name" value="DUF3995"/>
    <property type="match status" value="1"/>
</dbReference>
<keyword evidence="1" id="KW-0472">Membrane</keyword>